<dbReference type="GO" id="GO:0005524">
    <property type="term" value="F:ATP binding"/>
    <property type="evidence" value="ECO:0007669"/>
    <property type="project" value="UniProtKB-KW"/>
</dbReference>
<feature type="binding site" evidence="6">
    <location>
        <position position="513"/>
    </location>
    <ligand>
        <name>ATP</name>
        <dbReference type="ChEBI" id="CHEBI:30616"/>
    </ligand>
</feature>
<dbReference type="Pfam" id="PF13089">
    <property type="entry name" value="PP_kinase_N"/>
    <property type="match status" value="1"/>
</dbReference>
<dbReference type="Pfam" id="PF17941">
    <property type="entry name" value="PP_kinase_C_1"/>
    <property type="match status" value="1"/>
</dbReference>
<dbReference type="InterPro" id="IPR025200">
    <property type="entry name" value="PPK_C_dom2"/>
</dbReference>
<dbReference type="NCBIfam" id="TIGR03705">
    <property type="entry name" value="poly_P_kin"/>
    <property type="match status" value="1"/>
</dbReference>
<feature type="binding site" evidence="6">
    <location>
        <position position="637"/>
    </location>
    <ligand>
        <name>ATP</name>
        <dbReference type="ChEBI" id="CHEBI:30616"/>
    </ligand>
</feature>
<comment type="function">
    <text evidence="6 7">Catalyzes the reversible transfer of the terminal phosphate of ATP to form a long-chain polyphosphate (polyP).</text>
</comment>
<dbReference type="RefSeq" id="WP_141317078.1">
    <property type="nucleotide sequence ID" value="NZ_BJOC01000002.1"/>
</dbReference>
<evidence type="ECO:0000256" key="8">
    <source>
        <dbReference type="SAM" id="MobiDB-lite"/>
    </source>
</evidence>
<dbReference type="Gene3D" id="3.30.1840.10">
    <property type="entry name" value="Polyphosphate kinase middle domain"/>
    <property type="match status" value="1"/>
</dbReference>
<keyword evidence="14" id="KW-1185">Reference proteome</keyword>
<evidence type="ECO:0000256" key="1">
    <source>
        <dbReference type="ARBA" id="ARBA00022553"/>
    </source>
</evidence>
<dbReference type="SUPFAM" id="SSF56024">
    <property type="entry name" value="Phospholipase D/nuclease"/>
    <property type="match status" value="2"/>
</dbReference>
<dbReference type="NCBIfam" id="NF003918">
    <property type="entry name" value="PRK05443.1-2"/>
    <property type="match status" value="1"/>
</dbReference>
<evidence type="ECO:0000256" key="7">
    <source>
        <dbReference type="RuleBase" id="RU003800"/>
    </source>
</evidence>
<dbReference type="Pfam" id="PF13090">
    <property type="entry name" value="PP_kinase_C"/>
    <property type="match status" value="1"/>
</dbReference>
<evidence type="ECO:0000256" key="4">
    <source>
        <dbReference type="ARBA" id="ARBA00022777"/>
    </source>
</evidence>
<keyword evidence="4 6" id="KW-0418">Kinase</keyword>
<comment type="caution">
    <text evidence="13">The sequence shown here is derived from an EMBL/GenBank/DDBJ whole genome shotgun (WGS) entry which is preliminary data.</text>
</comment>
<keyword evidence="6" id="KW-0460">Magnesium</keyword>
<feature type="binding site" evidence="6">
    <location>
        <position position="450"/>
    </location>
    <ligand>
        <name>Mg(2+)</name>
        <dbReference type="ChEBI" id="CHEBI:18420"/>
    </ligand>
</feature>
<evidence type="ECO:0000256" key="2">
    <source>
        <dbReference type="ARBA" id="ARBA00022679"/>
    </source>
</evidence>
<dbReference type="InterPro" id="IPR036832">
    <property type="entry name" value="PPK_N_dom_sf"/>
</dbReference>
<feature type="compositionally biased region" description="Basic and acidic residues" evidence="8">
    <location>
        <begin position="1"/>
        <end position="11"/>
    </location>
</feature>
<feature type="domain" description="Polyphosphate kinase C-terminal" evidence="12">
    <location>
        <begin position="377"/>
        <end position="539"/>
    </location>
</feature>
<gene>
    <name evidence="6 13" type="primary">ppk</name>
    <name evidence="13" type="ORF">HHA01_00320</name>
</gene>
<reference evidence="13 14" key="1">
    <citation type="submission" date="2019-06" db="EMBL/GenBank/DDBJ databases">
        <title>Whole genome shotgun sequence of Halomonas halmophila NBRC 15537.</title>
        <authorList>
            <person name="Hosoyama A."/>
            <person name="Uohara A."/>
            <person name="Ohji S."/>
            <person name="Ichikawa N."/>
        </authorList>
    </citation>
    <scope>NUCLEOTIDE SEQUENCE [LARGE SCALE GENOMIC DNA]</scope>
    <source>
        <strain evidence="13 14">NBRC 15537</strain>
    </source>
</reference>
<evidence type="ECO:0000256" key="5">
    <source>
        <dbReference type="ARBA" id="ARBA00022840"/>
    </source>
</evidence>
<proteinExistence type="inferred from homology"/>
<dbReference type="InterPro" id="IPR003414">
    <property type="entry name" value="PP_kinase"/>
</dbReference>
<feature type="binding site" evidence="6">
    <location>
        <position position="420"/>
    </location>
    <ligand>
        <name>Mg(2+)</name>
        <dbReference type="ChEBI" id="CHEBI:18420"/>
    </ligand>
</feature>
<evidence type="ECO:0000313" key="13">
    <source>
        <dbReference type="EMBL" id="GED21055.1"/>
    </source>
</evidence>
<dbReference type="InterPro" id="IPR024953">
    <property type="entry name" value="PP_kinase_middle"/>
</dbReference>
<evidence type="ECO:0000259" key="12">
    <source>
        <dbReference type="Pfam" id="PF17941"/>
    </source>
</evidence>
<protein>
    <recommendedName>
        <fullName evidence="6 7">Polyphosphate kinase</fullName>
        <ecNumber evidence="6 7">2.7.4.1</ecNumber>
    </recommendedName>
    <alternativeName>
        <fullName evidence="6">ATP-polyphosphate phosphotransferase</fullName>
    </alternativeName>
    <alternativeName>
        <fullName evidence="6">Polyphosphoric acid kinase</fullName>
    </alternativeName>
</protein>
<dbReference type="OrthoDB" id="9761456at2"/>
<comment type="catalytic activity">
    <reaction evidence="6 7">
        <text>[phosphate](n) + ATP = [phosphate](n+1) + ADP</text>
        <dbReference type="Rhea" id="RHEA:19573"/>
        <dbReference type="Rhea" id="RHEA-COMP:9859"/>
        <dbReference type="Rhea" id="RHEA-COMP:14280"/>
        <dbReference type="ChEBI" id="CHEBI:16838"/>
        <dbReference type="ChEBI" id="CHEBI:30616"/>
        <dbReference type="ChEBI" id="CHEBI:456216"/>
        <dbReference type="EC" id="2.7.4.1"/>
    </reaction>
</comment>
<keyword evidence="3 6" id="KW-0547">Nucleotide-binding</keyword>
<organism evidence="13 14">
    <name type="scientific">Halomonas halmophila</name>
    <dbReference type="NCBI Taxonomy" id="252"/>
    <lineage>
        <taxon>Bacteria</taxon>
        <taxon>Pseudomonadati</taxon>
        <taxon>Pseudomonadota</taxon>
        <taxon>Gammaproteobacteria</taxon>
        <taxon>Oceanospirillales</taxon>
        <taxon>Halomonadaceae</taxon>
        <taxon>Halomonas</taxon>
    </lineage>
</organism>
<dbReference type="EMBL" id="BJOC01000002">
    <property type="protein sequence ID" value="GED21055.1"/>
    <property type="molecule type" value="Genomic_DNA"/>
</dbReference>
<evidence type="ECO:0000256" key="3">
    <source>
        <dbReference type="ARBA" id="ARBA00022741"/>
    </source>
</evidence>
<dbReference type="InterPro" id="IPR036830">
    <property type="entry name" value="PP_kinase_middle_dom_sf"/>
</dbReference>
<dbReference type="EC" id="2.7.4.1" evidence="6 7"/>
<dbReference type="GO" id="GO:0009358">
    <property type="term" value="C:polyphosphate kinase complex"/>
    <property type="evidence" value="ECO:0007669"/>
    <property type="project" value="InterPro"/>
</dbReference>
<dbReference type="GO" id="GO:0046872">
    <property type="term" value="F:metal ion binding"/>
    <property type="evidence" value="ECO:0007669"/>
    <property type="project" value="UniProtKB-KW"/>
</dbReference>
<feature type="binding site" evidence="6">
    <location>
        <position position="609"/>
    </location>
    <ligand>
        <name>ATP</name>
        <dbReference type="ChEBI" id="CHEBI:30616"/>
    </ligand>
</feature>
<dbReference type="InterPro" id="IPR041108">
    <property type="entry name" value="PP_kinase_C_1"/>
</dbReference>
<dbReference type="CDD" id="cd09165">
    <property type="entry name" value="PLDc_PaPPK1_C1_like"/>
    <property type="match status" value="1"/>
</dbReference>
<feature type="domain" description="Polyphosphate kinase C-terminal" evidence="11">
    <location>
        <begin position="548"/>
        <end position="719"/>
    </location>
</feature>
<evidence type="ECO:0000259" key="11">
    <source>
        <dbReference type="Pfam" id="PF13090"/>
    </source>
</evidence>
<dbReference type="InterPro" id="IPR025198">
    <property type="entry name" value="PPK_N_dom"/>
</dbReference>
<dbReference type="Gene3D" id="1.20.58.310">
    <property type="entry name" value="Polyphosphate kinase N-terminal domain"/>
    <property type="match status" value="1"/>
</dbReference>
<dbReference type="Pfam" id="PF02503">
    <property type="entry name" value="PP_kinase"/>
    <property type="match status" value="1"/>
</dbReference>
<feature type="region of interest" description="Disordered" evidence="8">
    <location>
        <begin position="1"/>
        <end position="23"/>
    </location>
</feature>
<sequence length="730" mass="82268">MDESRNDEIKPGQDSVLGAEPPALRLNQTRTGIKPKAMPDPEADLTDPNLYFNRELSHLQFNVRVLEQALDEAHPLLNRLMFLLIFSSNMDEFFEIRVAGLKNQLALGDETTGADGRPPRSVLNEISHIAHEQVERQYRVLNDHLIPQLEQQGLRFRRRSDWTKGQRDWVANYFATEIMPVISPIGLDPSHPFPRLVNKSLNFIVELEGKDAFGREGGMAILPAPRSLPRVIALPDELCEKGFTEYIFLSSMIHAHAEEVFPGMSVRGCYQFRLTRNADLSVDPDDVSDLASALRGELLSRRYGSGVRLEVADNCPEELVDFLIKQFKLEETDLYRVSGPVNLTRMMSVLGDVDRPELLYRSFTPGNTKALNKRDSVLQAMADGDILLHHPFQSFNPVEELLREAARDPDVLAIKQTLYRTGADSPIVNALVEAAGNGKEVTVVIELRARFDEADNLALASRLQEAGAIVIYGVMAYKTHAKMMHIVRRERGELRHYAHLGTGNYHSKTAKLYTDYSLLTANPVLCADVHKVFQQLSGMGRARHIEKLLHAPFTLHDRLVEMIDREAAFARKGKRAHLIIKCNSLTEPKLIQALYRASQAGVECDLIIRGMCCLRPGLPGISESIRVRSIIGRFLEHTRVFHFHNDGKPETWCSSADFMARNMFHRVETCFPLLDKKLAARVRKDLETYLVDNCQSWLLQGDGTYVKQTPGDAAPISAQETLLYAYAARA</sequence>
<evidence type="ECO:0000256" key="6">
    <source>
        <dbReference type="HAMAP-Rule" id="MF_00347"/>
    </source>
</evidence>
<dbReference type="SUPFAM" id="SSF143724">
    <property type="entry name" value="PHP14-like"/>
    <property type="match status" value="1"/>
</dbReference>
<accession>A0A4Y4EXP2</accession>
<dbReference type="PANTHER" id="PTHR30218">
    <property type="entry name" value="POLYPHOSPHATE KINASE"/>
    <property type="match status" value="1"/>
</dbReference>
<dbReference type="AlphaFoldDB" id="A0A4Y4EXP2"/>
<dbReference type="GO" id="GO:0006799">
    <property type="term" value="P:polyphosphate biosynthetic process"/>
    <property type="evidence" value="ECO:0007669"/>
    <property type="project" value="UniProtKB-UniRule"/>
</dbReference>
<dbReference type="PANTHER" id="PTHR30218:SF0">
    <property type="entry name" value="POLYPHOSPHATE KINASE"/>
    <property type="match status" value="1"/>
</dbReference>
<comment type="cofactor">
    <cofactor evidence="6">
        <name>Mg(2+)</name>
        <dbReference type="ChEBI" id="CHEBI:18420"/>
    </cofactor>
</comment>
<dbReference type="Proteomes" id="UP000319812">
    <property type="component" value="Unassembled WGS sequence"/>
</dbReference>
<comment type="similarity">
    <text evidence="6 7">Belongs to the polyphosphate kinase 1 (PPK1) family.</text>
</comment>
<dbReference type="HAMAP" id="MF_00347">
    <property type="entry name" value="Polyphosphate_kinase"/>
    <property type="match status" value="1"/>
</dbReference>
<evidence type="ECO:0000259" key="9">
    <source>
        <dbReference type="Pfam" id="PF02503"/>
    </source>
</evidence>
<feature type="domain" description="Polyphosphate kinase N-terminal" evidence="10">
    <location>
        <begin position="51"/>
        <end position="156"/>
    </location>
</feature>
<feature type="domain" description="Polyphosphate kinase middle" evidence="9">
    <location>
        <begin position="166"/>
        <end position="348"/>
    </location>
</feature>
<feature type="binding site" evidence="6">
    <location>
        <position position="89"/>
    </location>
    <ligand>
        <name>ATP</name>
        <dbReference type="ChEBI" id="CHEBI:30616"/>
    </ligand>
</feature>
<keyword evidence="6" id="KW-0479">Metal-binding</keyword>
<evidence type="ECO:0000313" key="14">
    <source>
        <dbReference type="Proteomes" id="UP000319812"/>
    </source>
</evidence>
<keyword evidence="5 6" id="KW-0067">ATP-binding</keyword>
<dbReference type="PIRSF" id="PIRSF015589">
    <property type="entry name" value="PP_kinase"/>
    <property type="match status" value="1"/>
</dbReference>
<feature type="active site" description="Phosphohistidine intermediate" evidence="6">
    <location>
        <position position="480"/>
    </location>
</feature>
<comment type="PTM">
    <text evidence="6 7">An intermediate of this reaction is the autophosphorylated ppk in which a phosphate is covalently linked to a histidine residue through a N-P bond.</text>
</comment>
<dbReference type="GO" id="GO:0008976">
    <property type="term" value="F:polyphosphate kinase activity"/>
    <property type="evidence" value="ECO:0007669"/>
    <property type="project" value="UniProtKB-UniRule"/>
</dbReference>
<keyword evidence="2 6" id="KW-0808">Transferase</keyword>
<dbReference type="NCBIfam" id="NF003921">
    <property type="entry name" value="PRK05443.2-2"/>
    <property type="match status" value="1"/>
</dbReference>
<name>A0A4Y4EXP2_9GAMM</name>
<dbReference type="CDD" id="cd09168">
    <property type="entry name" value="PLDc_PaPPK1_C2_like"/>
    <property type="match status" value="1"/>
</dbReference>
<evidence type="ECO:0000259" key="10">
    <source>
        <dbReference type="Pfam" id="PF13089"/>
    </source>
</evidence>
<dbReference type="Gene3D" id="3.30.870.10">
    <property type="entry name" value="Endonuclease Chain A"/>
    <property type="match status" value="2"/>
</dbReference>
<keyword evidence="1 6" id="KW-0597">Phosphoprotein</keyword>
<dbReference type="SUPFAM" id="SSF140356">
    <property type="entry name" value="PPK N-terminal domain-like"/>
    <property type="match status" value="1"/>
</dbReference>
<dbReference type="NCBIfam" id="NF003917">
    <property type="entry name" value="PRK05443.1-1"/>
    <property type="match status" value="1"/>
</dbReference>